<dbReference type="Proteomes" id="UP001218218">
    <property type="component" value="Unassembled WGS sequence"/>
</dbReference>
<name>A0AAD7AGU7_9AGAR</name>
<evidence type="ECO:0000313" key="1">
    <source>
        <dbReference type="EMBL" id="KAJ7358353.1"/>
    </source>
</evidence>
<evidence type="ECO:0000313" key="2">
    <source>
        <dbReference type="Proteomes" id="UP001218218"/>
    </source>
</evidence>
<proteinExistence type="predicted"/>
<organism evidence="1 2">
    <name type="scientific">Mycena albidolilacea</name>
    <dbReference type="NCBI Taxonomy" id="1033008"/>
    <lineage>
        <taxon>Eukaryota</taxon>
        <taxon>Fungi</taxon>
        <taxon>Dikarya</taxon>
        <taxon>Basidiomycota</taxon>
        <taxon>Agaricomycotina</taxon>
        <taxon>Agaricomycetes</taxon>
        <taxon>Agaricomycetidae</taxon>
        <taxon>Agaricales</taxon>
        <taxon>Marasmiineae</taxon>
        <taxon>Mycenaceae</taxon>
        <taxon>Mycena</taxon>
    </lineage>
</organism>
<gene>
    <name evidence="1" type="ORF">DFH08DRAFT_802188</name>
</gene>
<comment type="caution">
    <text evidence="1">The sequence shown here is derived from an EMBL/GenBank/DDBJ whole genome shotgun (WGS) entry which is preliminary data.</text>
</comment>
<accession>A0AAD7AGU7</accession>
<keyword evidence="2" id="KW-1185">Reference proteome</keyword>
<reference evidence="1" key="1">
    <citation type="submission" date="2023-03" db="EMBL/GenBank/DDBJ databases">
        <title>Massive genome expansion in bonnet fungi (Mycena s.s.) driven by repeated elements and novel gene families across ecological guilds.</title>
        <authorList>
            <consortium name="Lawrence Berkeley National Laboratory"/>
            <person name="Harder C.B."/>
            <person name="Miyauchi S."/>
            <person name="Viragh M."/>
            <person name="Kuo A."/>
            <person name="Thoen E."/>
            <person name="Andreopoulos B."/>
            <person name="Lu D."/>
            <person name="Skrede I."/>
            <person name="Drula E."/>
            <person name="Henrissat B."/>
            <person name="Morin E."/>
            <person name="Kohler A."/>
            <person name="Barry K."/>
            <person name="LaButti K."/>
            <person name="Morin E."/>
            <person name="Salamov A."/>
            <person name="Lipzen A."/>
            <person name="Mereny Z."/>
            <person name="Hegedus B."/>
            <person name="Baldrian P."/>
            <person name="Stursova M."/>
            <person name="Weitz H."/>
            <person name="Taylor A."/>
            <person name="Grigoriev I.V."/>
            <person name="Nagy L.G."/>
            <person name="Martin F."/>
            <person name="Kauserud H."/>
        </authorList>
    </citation>
    <scope>NUCLEOTIDE SEQUENCE</scope>
    <source>
        <strain evidence="1">CBHHK002</strain>
    </source>
</reference>
<dbReference type="EMBL" id="JARIHO010000007">
    <property type="protein sequence ID" value="KAJ7358353.1"/>
    <property type="molecule type" value="Genomic_DNA"/>
</dbReference>
<dbReference type="AlphaFoldDB" id="A0AAD7AGU7"/>
<sequence length="116" mass="12864">MVWVLKDIGVDIPALGLIEEAPVDYHGADLLATALLGGLLSWFDKLNQGDQVIQPCYESFAQVLQLLRKYSAHYLSRSNPECDELITRMLSQGVDHSCWRNFDAGTLGSTPGIRKT</sequence>
<protein>
    <submittedName>
        <fullName evidence="1">Uncharacterized protein</fullName>
    </submittedName>
</protein>